<comment type="caution">
    <text evidence="1">The sequence shown here is derived from an EMBL/GenBank/DDBJ whole genome shotgun (WGS) entry which is preliminary data.</text>
</comment>
<reference evidence="2" key="1">
    <citation type="submission" date="2021-01" db="EMBL/GenBank/DDBJ databases">
        <title>Draft genome sequence of Nasalis larvatus strain YZ03.</title>
        <authorList>
            <person name="Suzuki-Hashido N."/>
            <person name="Tsuchida S."/>
            <person name="Hayakawa T."/>
        </authorList>
    </citation>
    <scope>NUCLEOTIDE SEQUENCE [LARGE SCALE GENOMIC DNA]</scope>
    <source>
        <strain evidence="2">YZ03</strain>
    </source>
</reference>
<organism evidence="1 2">
    <name type="scientific">Lactobacillus nasalidis</name>
    <dbReference type="NCBI Taxonomy" id="2797258"/>
    <lineage>
        <taxon>Bacteria</taxon>
        <taxon>Bacillati</taxon>
        <taxon>Bacillota</taxon>
        <taxon>Bacilli</taxon>
        <taxon>Lactobacillales</taxon>
        <taxon>Lactobacillaceae</taxon>
        <taxon>Lactobacillus</taxon>
    </lineage>
</organism>
<sequence>MARNWLVKVPIRSALVLVLWLLEAADLELVWLEDDFAELDADLAADLELAWLDAFFALSAWLD</sequence>
<name>A0ABQ3W823_9LACO</name>
<accession>A0ABQ3W823</accession>
<dbReference type="Proteomes" id="UP000616547">
    <property type="component" value="Unassembled WGS sequence"/>
</dbReference>
<protein>
    <submittedName>
        <fullName evidence="1">Uncharacterized protein</fullName>
    </submittedName>
</protein>
<evidence type="ECO:0000313" key="2">
    <source>
        <dbReference type="Proteomes" id="UP000616547"/>
    </source>
</evidence>
<proteinExistence type="predicted"/>
<dbReference type="EMBL" id="BOCI01000316">
    <property type="protein sequence ID" value="GHW01515.1"/>
    <property type="molecule type" value="Genomic_DNA"/>
</dbReference>
<gene>
    <name evidence="1" type="ORF">lacNasYZ03_12020</name>
</gene>
<evidence type="ECO:0000313" key="1">
    <source>
        <dbReference type="EMBL" id="GHW01515.1"/>
    </source>
</evidence>
<keyword evidence="2" id="KW-1185">Reference proteome</keyword>